<dbReference type="AlphaFoldDB" id="A0A109BJX0"/>
<evidence type="ECO:0000256" key="3">
    <source>
        <dbReference type="SAM" id="MobiDB-lite"/>
    </source>
</evidence>
<feature type="active site" description="Proton acceptor" evidence="2">
    <location>
        <position position="87"/>
    </location>
</feature>
<feature type="binding site" evidence="2">
    <location>
        <begin position="40"/>
        <end position="43"/>
    </location>
    <ligand>
        <name>substrate</name>
    </ligand>
</feature>
<feature type="binding site" evidence="2">
    <location>
        <position position="52"/>
    </location>
    <ligand>
        <name>substrate</name>
    </ligand>
</feature>
<feature type="compositionally biased region" description="Polar residues" evidence="3">
    <location>
        <begin position="7"/>
        <end position="18"/>
    </location>
</feature>
<dbReference type="PANTHER" id="PTHR10291">
    <property type="entry name" value="DEHYDRODOLICHYL DIPHOSPHATE SYNTHASE FAMILY MEMBER"/>
    <property type="match status" value="1"/>
</dbReference>
<feature type="binding site" evidence="2">
    <location>
        <position position="44"/>
    </location>
    <ligand>
        <name>substrate</name>
    </ligand>
</feature>
<protein>
    <recommendedName>
        <fullName evidence="2">Isoprenyl transferase</fullName>
        <ecNumber evidence="2">2.5.1.-</ecNumber>
    </recommendedName>
</protein>
<evidence type="ECO:0000256" key="1">
    <source>
        <dbReference type="ARBA" id="ARBA00022679"/>
    </source>
</evidence>
<evidence type="ECO:0000313" key="5">
    <source>
        <dbReference type="Proteomes" id="UP000059074"/>
    </source>
</evidence>
<keyword evidence="2" id="KW-0460">Magnesium</keyword>
<feature type="binding site" evidence="2">
    <location>
        <position position="88"/>
    </location>
    <ligand>
        <name>substrate</name>
    </ligand>
</feature>
<feature type="binding site" evidence="2">
    <location>
        <position position="226"/>
    </location>
    <ligand>
        <name>Mg(2+)</name>
        <dbReference type="ChEBI" id="CHEBI:18420"/>
    </ligand>
</feature>
<dbReference type="EC" id="2.5.1.-" evidence="2"/>
<dbReference type="PANTHER" id="PTHR10291:SF0">
    <property type="entry name" value="DEHYDRODOLICHYL DIPHOSPHATE SYNTHASE 2"/>
    <property type="match status" value="1"/>
</dbReference>
<dbReference type="CDD" id="cd00475">
    <property type="entry name" value="Cis_IPPS"/>
    <property type="match status" value="1"/>
</dbReference>
<dbReference type="NCBIfam" id="TIGR00055">
    <property type="entry name" value="uppS"/>
    <property type="match status" value="1"/>
</dbReference>
<evidence type="ECO:0000256" key="2">
    <source>
        <dbReference type="HAMAP-Rule" id="MF_01139"/>
    </source>
</evidence>
<name>A0A109BJX0_HYPSL</name>
<dbReference type="SUPFAM" id="SSF64005">
    <property type="entry name" value="Undecaprenyl diphosphate synthase"/>
    <property type="match status" value="1"/>
</dbReference>
<dbReference type="Proteomes" id="UP000059074">
    <property type="component" value="Unassembled WGS sequence"/>
</dbReference>
<comment type="caution">
    <text evidence="4">The sequence shown here is derived from an EMBL/GenBank/DDBJ whole genome shotgun (WGS) entry which is preliminary data.</text>
</comment>
<feature type="binding site" evidence="2">
    <location>
        <position position="56"/>
    </location>
    <ligand>
        <name>substrate</name>
    </ligand>
</feature>
<dbReference type="Gene3D" id="3.40.1180.10">
    <property type="entry name" value="Decaprenyl diphosphate synthase-like"/>
    <property type="match status" value="1"/>
</dbReference>
<gene>
    <name evidence="4" type="ORF">APY04_1119</name>
</gene>
<sequence>MKHFARSNGSLSPVTEIQSKAVPHERKPAQPRHIAIIMDGNGRWASKHGLPRAIGHQRGVEAVRRTVRAAIELSVPYLTLYSFSSENWSRPAAEIDDLMGLMKRFIKRDLAELHHAGVKILVIGERTKVDPELMALIDEAVELTRNNTAITLVVAFNYGARAEIAKAARALAVEVAAGRLSPDDINVDRLGAALDTAGIPDPDLLIRTSGEMRISNFLLWQCAYTEFVFLDAFWPEFGRELLEVAIARYCERDRRYGGLTRQSAV</sequence>
<feature type="active site" evidence="2">
    <location>
        <position position="39"/>
    </location>
</feature>
<accession>A0A109BJX0</accession>
<dbReference type="InterPro" id="IPR001441">
    <property type="entry name" value="UPP_synth-like"/>
</dbReference>
<proteinExistence type="inferred from homology"/>
<feature type="region of interest" description="Disordered" evidence="3">
    <location>
        <begin position="1"/>
        <end position="29"/>
    </location>
</feature>
<feature type="binding site" evidence="2">
    <location>
        <position position="207"/>
    </location>
    <ligand>
        <name>substrate</name>
    </ligand>
</feature>
<dbReference type="PATRIC" id="fig|121290.4.peg.1611"/>
<dbReference type="GO" id="GO:0008834">
    <property type="term" value="F:ditrans,polycis-undecaprenyl-diphosphate synthase [(2E,6E)-farnesyl-diphosphate specific] activity"/>
    <property type="evidence" value="ECO:0007669"/>
    <property type="project" value="TreeGrafter"/>
</dbReference>
<keyword evidence="5" id="KW-1185">Reference proteome</keyword>
<reference evidence="4 5" key="1">
    <citation type="submission" date="2015-10" db="EMBL/GenBank/DDBJ databases">
        <title>Transcriptomic analysis of a linuron degrading triple-species bacterial consortium.</title>
        <authorList>
            <person name="Albers P."/>
        </authorList>
    </citation>
    <scope>NUCLEOTIDE SEQUENCE [LARGE SCALE GENOMIC DNA]</scope>
    <source>
        <strain evidence="4 5">WDL6</strain>
    </source>
</reference>
<comment type="cofactor">
    <cofactor evidence="2">
        <name>Mg(2+)</name>
        <dbReference type="ChEBI" id="CHEBI:18420"/>
    </cofactor>
    <text evidence="2">Binds 2 magnesium ions per subunit.</text>
</comment>
<dbReference type="GO" id="GO:0000287">
    <property type="term" value="F:magnesium ion binding"/>
    <property type="evidence" value="ECO:0007669"/>
    <property type="project" value="UniProtKB-UniRule"/>
</dbReference>
<dbReference type="EMBL" id="LMTR01000035">
    <property type="protein sequence ID" value="KWT70191.1"/>
    <property type="molecule type" value="Genomic_DNA"/>
</dbReference>
<dbReference type="Pfam" id="PF01255">
    <property type="entry name" value="Prenyltransf"/>
    <property type="match status" value="1"/>
</dbReference>
<comment type="function">
    <text evidence="2">Catalyzes the condensation of isopentenyl diphosphate (IPP) with allylic pyrophosphates generating different type of terpenoids.</text>
</comment>
<comment type="subunit">
    <text evidence="2">Homodimer.</text>
</comment>
<feature type="binding site" evidence="2">
    <location>
        <begin position="84"/>
        <end position="86"/>
    </location>
    <ligand>
        <name>substrate</name>
    </ligand>
</feature>
<feature type="binding site" evidence="2">
    <location>
        <position position="39"/>
    </location>
    <ligand>
        <name>Mg(2+)</name>
        <dbReference type="ChEBI" id="CHEBI:18420"/>
    </ligand>
</feature>
<organism evidence="4 5">
    <name type="scientific">Hyphomicrobium sulfonivorans</name>
    <dbReference type="NCBI Taxonomy" id="121290"/>
    <lineage>
        <taxon>Bacteria</taxon>
        <taxon>Pseudomonadati</taxon>
        <taxon>Pseudomonadota</taxon>
        <taxon>Alphaproteobacteria</taxon>
        <taxon>Hyphomicrobiales</taxon>
        <taxon>Hyphomicrobiaceae</taxon>
        <taxon>Hyphomicrobium</taxon>
    </lineage>
</organism>
<dbReference type="GO" id="GO:0005829">
    <property type="term" value="C:cytosol"/>
    <property type="evidence" value="ECO:0007669"/>
    <property type="project" value="TreeGrafter"/>
</dbReference>
<keyword evidence="2" id="KW-0479">Metal-binding</keyword>
<dbReference type="NCBIfam" id="NF011408">
    <property type="entry name" value="PRK14834.1"/>
    <property type="match status" value="1"/>
</dbReference>
<evidence type="ECO:0000313" key="4">
    <source>
        <dbReference type="EMBL" id="KWT70191.1"/>
    </source>
</evidence>
<dbReference type="PROSITE" id="PS01066">
    <property type="entry name" value="UPP_SYNTHASE"/>
    <property type="match status" value="1"/>
</dbReference>
<dbReference type="InterPro" id="IPR036424">
    <property type="entry name" value="UPP_synth-like_sf"/>
</dbReference>
<dbReference type="HAMAP" id="MF_01139">
    <property type="entry name" value="ISPT"/>
    <property type="match status" value="1"/>
</dbReference>
<feature type="binding site" evidence="2">
    <location>
        <position position="90"/>
    </location>
    <ligand>
        <name>substrate</name>
    </ligand>
</feature>
<dbReference type="GO" id="GO:0016094">
    <property type="term" value="P:polyprenol biosynthetic process"/>
    <property type="evidence" value="ECO:0007669"/>
    <property type="project" value="TreeGrafter"/>
</dbReference>
<dbReference type="STRING" id="121290.APY04_1119"/>
<comment type="similarity">
    <text evidence="2">Belongs to the UPP synthase family.</text>
</comment>
<dbReference type="InterPro" id="IPR018520">
    <property type="entry name" value="UPP_synth-like_CS"/>
</dbReference>
<feature type="binding site" evidence="2">
    <location>
        <begin position="213"/>
        <end position="215"/>
    </location>
    <ligand>
        <name>substrate</name>
    </ligand>
</feature>
<keyword evidence="1 2" id="KW-0808">Transferase</keyword>
<dbReference type="FunFam" id="3.40.1180.10:FF:000001">
    <property type="entry name" value="(2E,6E)-farnesyl-diphosphate-specific ditrans,polycis-undecaprenyl-diphosphate synthase"/>
    <property type="match status" value="1"/>
</dbReference>